<dbReference type="Pfam" id="PF07987">
    <property type="entry name" value="DUF1775"/>
    <property type="match status" value="1"/>
</dbReference>
<feature type="domain" description="YncI copper-binding" evidence="3">
    <location>
        <begin position="60"/>
        <end position="206"/>
    </location>
</feature>
<dbReference type="CDD" id="cd08545">
    <property type="entry name" value="YcnI_like"/>
    <property type="match status" value="1"/>
</dbReference>
<evidence type="ECO:0000313" key="4">
    <source>
        <dbReference type="EMBL" id="PJJ65529.1"/>
    </source>
</evidence>
<protein>
    <submittedName>
        <fullName evidence="4">Uncharacterized protein YcnI</fullName>
    </submittedName>
</protein>
<dbReference type="InterPro" id="IPR012533">
    <property type="entry name" value="YcnI-copper_dom"/>
</dbReference>
<comment type="caution">
    <text evidence="4">The sequence shown here is derived from an EMBL/GenBank/DDBJ whole genome shotgun (WGS) entry which is preliminary data.</text>
</comment>
<proteinExistence type="predicted"/>
<dbReference type="Proteomes" id="UP000230161">
    <property type="component" value="Unassembled WGS sequence"/>
</dbReference>
<organism evidence="4 5">
    <name type="scientific">Compostimonas suwonensis</name>
    <dbReference type="NCBI Taxonomy" id="1048394"/>
    <lineage>
        <taxon>Bacteria</taxon>
        <taxon>Bacillati</taxon>
        <taxon>Actinomycetota</taxon>
        <taxon>Actinomycetes</taxon>
        <taxon>Micrococcales</taxon>
        <taxon>Microbacteriaceae</taxon>
        <taxon>Compostimonas</taxon>
    </lineage>
</organism>
<dbReference type="AlphaFoldDB" id="A0A2M9C4V7"/>
<keyword evidence="2" id="KW-1133">Transmembrane helix</keyword>
<evidence type="ECO:0000256" key="1">
    <source>
        <dbReference type="SAM" id="MobiDB-lite"/>
    </source>
</evidence>
<gene>
    <name evidence="4" type="ORF">CLV54_0562</name>
</gene>
<evidence type="ECO:0000259" key="3">
    <source>
        <dbReference type="Pfam" id="PF07987"/>
    </source>
</evidence>
<dbReference type="OrthoDB" id="9810871at2"/>
<sequence>MTEFINPAASANPSGPAGDRPVRPSRRAKRSGLSTSVKVVSALGAGAALALAAPLAASAHVSVSPSSTAAGSSSILTFSVGHGCEGSPTTKLTIDIPEDILSVTPVINPGWDIEKVTVDLEVPATDSHGEAVTQRTGQVVYTAKTPLSEGFRDSVAMQVTLPEGEAGDTLVFPALQTCEVGETDWANLPEAGSTEEPEDPAPIVTLTAAEAEGDGHGGGHGGTAETVSDDHGDEDAAAATSTSTDDVLARVLGLSGLVVGVVGVVIAIVATRRRPESR</sequence>
<dbReference type="InterPro" id="IPR038507">
    <property type="entry name" value="YcnI-like_sf"/>
</dbReference>
<dbReference type="RefSeq" id="WP_100343413.1">
    <property type="nucleotide sequence ID" value="NZ_PGFB01000001.1"/>
</dbReference>
<feature type="compositionally biased region" description="Low complexity" evidence="1">
    <location>
        <begin position="1"/>
        <end position="18"/>
    </location>
</feature>
<evidence type="ECO:0000313" key="5">
    <source>
        <dbReference type="Proteomes" id="UP000230161"/>
    </source>
</evidence>
<reference evidence="4 5" key="1">
    <citation type="submission" date="2017-11" db="EMBL/GenBank/DDBJ databases">
        <title>Genomic Encyclopedia of Archaeal and Bacterial Type Strains, Phase II (KMG-II): From Individual Species to Whole Genera.</title>
        <authorList>
            <person name="Goeker M."/>
        </authorList>
    </citation>
    <scope>NUCLEOTIDE SEQUENCE [LARGE SCALE GENOMIC DNA]</scope>
    <source>
        <strain evidence="4 5">DSM 25625</strain>
    </source>
</reference>
<keyword evidence="2" id="KW-0472">Membrane</keyword>
<name>A0A2M9C4V7_9MICO</name>
<accession>A0A2M9C4V7</accession>
<dbReference type="EMBL" id="PGFB01000001">
    <property type="protein sequence ID" value="PJJ65529.1"/>
    <property type="molecule type" value="Genomic_DNA"/>
</dbReference>
<dbReference type="Gene3D" id="2.60.40.2230">
    <property type="entry name" value="Uncharacterised protein YcnI-like PF07987, DUF1775"/>
    <property type="match status" value="1"/>
</dbReference>
<feature type="transmembrane region" description="Helical" evidence="2">
    <location>
        <begin position="247"/>
        <end position="270"/>
    </location>
</feature>
<evidence type="ECO:0000256" key="2">
    <source>
        <dbReference type="SAM" id="Phobius"/>
    </source>
</evidence>
<feature type="region of interest" description="Disordered" evidence="1">
    <location>
        <begin position="211"/>
        <end position="244"/>
    </location>
</feature>
<feature type="region of interest" description="Disordered" evidence="1">
    <location>
        <begin position="1"/>
        <end position="34"/>
    </location>
</feature>
<keyword evidence="5" id="KW-1185">Reference proteome</keyword>
<keyword evidence="2" id="KW-0812">Transmembrane</keyword>